<reference evidence="2 3" key="1">
    <citation type="submission" date="2023-02" db="EMBL/GenBank/DDBJ databases">
        <title>Oceanobacillus kimchii IFOP_LL358 isolated form Alexandrium catenella lab strain.</title>
        <authorList>
            <person name="Gajardo G."/>
            <person name="Ueki S."/>
            <person name="Maruyama F."/>
        </authorList>
    </citation>
    <scope>NUCLEOTIDE SEQUENCE [LARGE SCALE GENOMIC DNA]</scope>
    <source>
        <strain evidence="2 3">IFOP_LL358</strain>
    </source>
</reference>
<dbReference type="RefSeq" id="WP_317957927.1">
    <property type="nucleotide sequence ID" value="NZ_BSKO01000001.1"/>
</dbReference>
<organism evidence="2 3">
    <name type="scientific">Oceanobacillus kimchii</name>
    <dbReference type="NCBI Taxonomy" id="746691"/>
    <lineage>
        <taxon>Bacteria</taxon>
        <taxon>Bacillati</taxon>
        <taxon>Bacillota</taxon>
        <taxon>Bacilli</taxon>
        <taxon>Bacillales</taxon>
        <taxon>Bacillaceae</taxon>
        <taxon>Oceanobacillus</taxon>
    </lineage>
</organism>
<gene>
    <name evidence="2" type="ORF">MACH08_15520</name>
</gene>
<feature type="transmembrane region" description="Helical" evidence="1">
    <location>
        <begin position="100"/>
        <end position="119"/>
    </location>
</feature>
<keyword evidence="1" id="KW-0812">Transmembrane</keyword>
<keyword evidence="1" id="KW-0472">Membrane</keyword>
<keyword evidence="1" id="KW-1133">Transmembrane helix</keyword>
<sequence>MNCEVQHIDKNIRYRILIINGEHYILDMERSFLSIIFPFLFWMFPSTVFKVEDLNIVEQLKEPKREKVDSSWLTFLGGLAYVLGILLTPLMDYFNIPSSILVNTIMLVFVLILVALLYLSISSNRKRKLNNIVKLEELQKNLLRIRPSYIKQIFKVLVVYTWFLGLSLLGFVAYIQTGNIMVLIIGSGLFFILLLVSRNTVEEGHTTVRFKDYEKVI</sequence>
<comment type="caution">
    <text evidence="2">The sequence shown here is derived from an EMBL/GenBank/DDBJ whole genome shotgun (WGS) entry which is preliminary data.</text>
</comment>
<evidence type="ECO:0008006" key="4">
    <source>
        <dbReference type="Google" id="ProtNLM"/>
    </source>
</evidence>
<dbReference type="InterPro" id="IPR005915">
    <property type="entry name" value="Tandem_5TM"/>
</dbReference>
<dbReference type="Pfam" id="PF04276">
    <property type="entry name" value="DUF443"/>
    <property type="match status" value="1"/>
</dbReference>
<feature type="transmembrane region" description="Helical" evidence="1">
    <location>
        <begin position="153"/>
        <end position="174"/>
    </location>
</feature>
<feature type="transmembrane region" description="Helical" evidence="1">
    <location>
        <begin position="180"/>
        <end position="201"/>
    </location>
</feature>
<feature type="transmembrane region" description="Helical" evidence="1">
    <location>
        <begin position="72"/>
        <end position="94"/>
    </location>
</feature>
<protein>
    <recommendedName>
        <fullName evidence="4">DUF443 family protein</fullName>
    </recommendedName>
</protein>
<accession>A0ABQ5TFV6</accession>
<dbReference type="EMBL" id="BSKO01000001">
    <property type="protein sequence ID" value="GLO65768.1"/>
    <property type="molecule type" value="Genomic_DNA"/>
</dbReference>
<dbReference type="Proteomes" id="UP001275436">
    <property type="component" value="Unassembled WGS sequence"/>
</dbReference>
<evidence type="ECO:0000313" key="2">
    <source>
        <dbReference type="EMBL" id="GLO65768.1"/>
    </source>
</evidence>
<keyword evidence="3" id="KW-1185">Reference proteome</keyword>
<proteinExistence type="predicted"/>
<dbReference type="NCBIfam" id="TIGR01218">
    <property type="entry name" value="Gpos_tandem_5TM"/>
    <property type="match status" value="1"/>
</dbReference>
<name>A0ABQ5TFV6_9BACI</name>
<evidence type="ECO:0000313" key="3">
    <source>
        <dbReference type="Proteomes" id="UP001275436"/>
    </source>
</evidence>
<evidence type="ECO:0000256" key="1">
    <source>
        <dbReference type="SAM" id="Phobius"/>
    </source>
</evidence>